<keyword evidence="1" id="KW-0812">Transmembrane</keyword>
<evidence type="ECO:0000313" key="5">
    <source>
        <dbReference type="Proteomes" id="UP001180020"/>
    </source>
</evidence>
<reference evidence="3" key="2">
    <citation type="submission" date="2023-06" db="EMBL/GenBank/DDBJ databases">
        <authorList>
            <person name="Ma L."/>
            <person name="Liu K.-W."/>
            <person name="Li Z."/>
            <person name="Hsiao Y.-Y."/>
            <person name="Qi Y."/>
            <person name="Fu T."/>
            <person name="Tang G."/>
            <person name="Zhang D."/>
            <person name="Sun W.-H."/>
            <person name="Liu D.-K."/>
            <person name="Li Y."/>
            <person name="Chen G.-Z."/>
            <person name="Liu X.-D."/>
            <person name="Liao X.-Y."/>
            <person name="Jiang Y.-T."/>
            <person name="Yu X."/>
            <person name="Hao Y."/>
            <person name="Huang J."/>
            <person name="Zhao X.-W."/>
            <person name="Ke S."/>
            <person name="Chen Y.-Y."/>
            <person name="Wu W.-L."/>
            <person name="Hsu J.-L."/>
            <person name="Lin Y.-F."/>
            <person name="Huang M.-D."/>
            <person name="Li C.-Y."/>
            <person name="Huang L."/>
            <person name="Wang Z.-W."/>
            <person name="Zhao X."/>
            <person name="Zhong W.-Y."/>
            <person name="Peng D.-H."/>
            <person name="Ahmad S."/>
            <person name="Lan S."/>
            <person name="Zhang J.-S."/>
            <person name="Tsai W.-C."/>
            <person name="Van De Peer Y."/>
            <person name="Liu Z.-J."/>
        </authorList>
    </citation>
    <scope>NUCLEOTIDE SEQUENCE</scope>
    <source>
        <strain evidence="3">CP</strain>
        <tissue evidence="3">Leaves</tissue>
    </source>
</reference>
<evidence type="ECO:0000256" key="2">
    <source>
        <dbReference type="SAM" id="SignalP"/>
    </source>
</evidence>
<gene>
    <name evidence="3" type="primary">AGP16</name>
    <name evidence="4" type="ORF">QJS10_CPA06g00998</name>
    <name evidence="3" type="ORF">QJS10_CPB18g00810</name>
</gene>
<keyword evidence="5" id="KW-1185">Reference proteome</keyword>
<keyword evidence="1" id="KW-1133">Transmembrane helix</keyword>
<sequence length="59" mass="6295">MKLQSASLMGYFFLLTLIYVVQGQVTAPAPSPIGDGNAIDQGIAYVLLLVGLVVTYLIH</sequence>
<dbReference type="EMBL" id="JAUJYO010000018">
    <property type="protein sequence ID" value="KAK1289417.1"/>
    <property type="molecule type" value="Genomic_DNA"/>
</dbReference>
<reference evidence="3" key="1">
    <citation type="journal article" date="2023" name="Nat. Commun.">
        <title>Diploid and tetraploid genomes of Acorus and the evolution of monocots.</title>
        <authorList>
            <person name="Ma L."/>
            <person name="Liu K.W."/>
            <person name="Li Z."/>
            <person name="Hsiao Y.Y."/>
            <person name="Qi Y."/>
            <person name="Fu T."/>
            <person name="Tang G.D."/>
            <person name="Zhang D."/>
            <person name="Sun W.H."/>
            <person name="Liu D.K."/>
            <person name="Li Y."/>
            <person name="Chen G.Z."/>
            <person name="Liu X.D."/>
            <person name="Liao X.Y."/>
            <person name="Jiang Y.T."/>
            <person name="Yu X."/>
            <person name="Hao Y."/>
            <person name="Huang J."/>
            <person name="Zhao X.W."/>
            <person name="Ke S."/>
            <person name="Chen Y.Y."/>
            <person name="Wu W.L."/>
            <person name="Hsu J.L."/>
            <person name="Lin Y.F."/>
            <person name="Huang M.D."/>
            <person name="Li C.Y."/>
            <person name="Huang L."/>
            <person name="Wang Z.W."/>
            <person name="Zhao X."/>
            <person name="Zhong W.Y."/>
            <person name="Peng D.H."/>
            <person name="Ahmad S."/>
            <person name="Lan S."/>
            <person name="Zhang J.S."/>
            <person name="Tsai W.C."/>
            <person name="Van de Peer Y."/>
            <person name="Liu Z.J."/>
        </authorList>
    </citation>
    <scope>NUCLEOTIDE SEQUENCE</scope>
    <source>
        <strain evidence="3">CP</strain>
    </source>
</reference>
<feature type="signal peptide" evidence="2">
    <location>
        <begin position="1"/>
        <end position="23"/>
    </location>
</feature>
<evidence type="ECO:0000256" key="1">
    <source>
        <dbReference type="SAM" id="Phobius"/>
    </source>
</evidence>
<protein>
    <submittedName>
        <fullName evidence="3">Arabinogalactan peptide 16</fullName>
    </submittedName>
</protein>
<dbReference type="Proteomes" id="UP001180020">
    <property type="component" value="Unassembled WGS sequence"/>
</dbReference>
<dbReference type="Pfam" id="PF06376">
    <property type="entry name" value="AGP"/>
    <property type="match status" value="1"/>
</dbReference>
<name>A0AAV9CML5_ACOCL</name>
<evidence type="ECO:0000313" key="4">
    <source>
        <dbReference type="EMBL" id="KAK1313404.1"/>
    </source>
</evidence>
<comment type="caution">
    <text evidence="3">The sequence shown here is derived from an EMBL/GenBank/DDBJ whole genome shotgun (WGS) entry which is preliminary data.</text>
</comment>
<keyword evidence="2" id="KW-0732">Signal</keyword>
<dbReference type="EMBL" id="JAUJYO010000006">
    <property type="protein sequence ID" value="KAK1313404.1"/>
    <property type="molecule type" value="Genomic_DNA"/>
</dbReference>
<keyword evidence="1" id="KW-0472">Membrane</keyword>
<proteinExistence type="predicted"/>
<feature type="chain" id="PRO_5044716694" evidence="2">
    <location>
        <begin position="24"/>
        <end position="59"/>
    </location>
</feature>
<accession>A0AAV9CML5</accession>
<organism evidence="3 5">
    <name type="scientific">Acorus calamus</name>
    <name type="common">Sweet flag</name>
    <dbReference type="NCBI Taxonomy" id="4465"/>
    <lineage>
        <taxon>Eukaryota</taxon>
        <taxon>Viridiplantae</taxon>
        <taxon>Streptophyta</taxon>
        <taxon>Embryophyta</taxon>
        <taxon>Tracheophyta</taxon>
        <taxon>Spermatophyta</taxon>
        <taxon>Magnoliopsida</taxon>
        <taxon>Liliopsida</taxon>
        <taxon>Acoraceae</taxon>
        <taxon>Acorus</taxon>
    </lineage>
</organism>
<dbReference type="InterPro" id="IPR009424">
    <property type="entry name" value="AGP16/20/22/41"/>
</dbReference>
<evidence type="ECO:0000313" key="3">
    <source>
        <dbReference type="EMBL" id="KAK1289417.1"/>
    </source>
</evidence>
<feature type="transmembrane region" description="Helical" evidence="1">
    <location>
        <begin position="39"/>
        <end position="58"/>
    </location>
</feature>
<dbReference type="PANTHER" id="PTHR33374">
    <property type="entry name" value="ARABINOGALACTAN PROTEIN 20"/>
    <property type="match status" value="1"/>
</dbReference>
<dbReference type="AlphaFoldDB" id="A0AAV9CML5"/>